<dbReference type="RefSeq" id="YP_007674913.1">
    <property type="nucleotide sequence ID" value="NC_020853.1"/>
</dbReference>
<dbReference type="InterPro" id="IPR043502">
    <property type="entry name" value="DNA/RNA_pol_sf"/>
</dbReference>
<protein>
    <submittedName>
        <fullName evidence="5">DNA polymerase</fullName>
    </submittedName>
</protein>
<gene>
    <name evidence="5" type="ORF">LOKG_00016</name>
</gene>
<dbReference type="KEGG" id="vg:15011485"/>
<evidence type="ECO:0000256" key="2">
    <source>
        <dbReference type="ARBA" id="ARBA00022801"/>
    </source>
</evidence>
<feature type="coiled-coil region" evidence="4">
    <location>
        <begin position="337"/>
        <end position="371"/>
    </location>
</feature>
<accession>M4QRH3</accession>
<name>M4QRH3_9CAUD</name>
<evidence type="ECO:0000313" key="5">
    <source>
        <dbReference type="EMBL" id="AGH31453.1"/>
    </source>
</evidence>
<dbReference type="InterPro" id="IPR023211">
    <property type="entry name" value="DNA_pol_palm_dom_sf"/>
</dbReference>
<dbReference type="GO" id="GO:0003676">
    <property type="term" value="F:nucleic acid binding"/>
    <property type="evidence" value="ECO:0007669"/>
    <property type="project" value="InterPro"/>
</dbReference>
<dbReference type="GO" id="GO:0039693">
    <property type="term" value="P:viral DNA genome replication"/>
    <property type="evidence" value="ECO:0007669"/>
    <property type="project" value="UniProtKB-KW"/>
</dbReference>
<keyword evidence="4" id="KW-0175">Coiled coil</keyword>
<keyword evidence="1" id="KW-0540">Nuclease</keyword>
<proteinExistence type="predicted"/>
<evidence type="ECO:0000256" key="4">
    <source>
        <dbReference type="SAM" id="Coils"/>
    </source>
</evidence>
<dbReference type="Gene3D" id="3.30.420.10">
    <property type="entry name" value="Ribonuclease H-like superfamily/Ribonuclease H"/>
    <property type="match status" value="1"/>
</dbReference>
<dbReference type="SUPFAM" id="SSF56672">
    <property type="entry name" value="DNA/RNA polymerases"/>
    <property type="match status" value="1"/>
</dbReference>
<reference evidence="5 6" key="1">
    <citation type="submission" date="2010-10" db="EMBL/GenBank/DDBJ databases">
        <title>The Genome Sequence of Loktanella phage pCB2051-A.</title>
        <authorList>
            <consortium name="The Broad Institute Genome Sequencing Platform"/>
            <person name="Henn M.R."/>
            <person name="Buchan A."/>
            <person name="Levin J."/>
            <person name="Malboeuf C."/>
            <person name="Casali M."/>
            <person name="Russ C."/>
            <person name="Lennon N."/>
            <person name="Chapman S.B."/>
            <person name="Erlich R."/>
            <person name="Young S.K."/>
            <person name="Yandava C."/>
            <person name="Zeng Q."/>
            <person name="Alvarado L."/>
            <person name="Anderson S."/>
            <person name="Berlin A."/>
            <person name="Chen Z."/>
            <person name="Freedman E."/>
            <person name="Gellesch M."/>
            <person name="Goldberg J."/>
            <person name="Green L."/>
            <person name="Griggs A."/>
            <person name="Gujja S."/>
            <person name="Heilman E.R."/>
            <person name="Heiman D."/>
            <person name="Hollinger A."/>
            <person name="Howarth C."/>
            <person name="Larson L."/>
            <person name="Mehta T."/>
            <person name="Pearson M."/>
            <person name="Roberts A."/>
            <person name="Ryan E."/>
            <person name="Saif S."/>
            <person name="Shea T."/>
            <person name="Shenoy N."/>
            <person name="Sisk P."/>
            <person name="Stolte C."/>
            <person name="Sykes S."/>
            <person name="White J."/>
            <person name="Haas B."/>
            <person name="Nusbaum C."/>
            <person name="Birren B."/>
        </authorList>
    </citation>
    <scope>NUCLEOTIDE SEQUENCE [LARGE SCALE GENOMIC DNA]</scope>
    <source>
        <strain evidence="6">pCB2051-A</strain>
    </source>
</reference>
<dbReference type="InterPro" id="IPR036397">
    <property type="entry name" value="RNaseH_sf"/>
</dbReference>
<keyword evidence="6" id="KW-1185">Reference proteome</keyword>
<dbReference type="OrthoDB" id="3536at10239"/>
<dbReference type="Proteomes" id="UP000201389">
    <property type="component" value="Segment"/>
</dbReference>
<organism evidence="5 6">
    <name type="scientific">Loktanella phage pCB2051-A</name>
    <dbReference type="NCBI Taxonomy" id="754044"/>
    <lineage>
        <taxon>Viruses</taxon>
        <taxon>Duplodnaviria</taxon>
        <taxon>Heunggongvirae</taxon>
        <taxon>Uroviricota</taxon>
        <taxon>Caudoviricetes</taxon>
        <taxon>Casjensviridae</taxon>
        <taxon>Broinstvirus</taxon>
        <taxon>Broinstvirus pCB2051A</taxon>
    </lineage>
</organism>
<evidence type="ECO:0000313" key="6">
    <source>
        <dbReference type="Proteomes" id="UP000201389"/>
    </source>
</evidence>
<dbReference type="Gene3D" id="3.90.1600.10">
    <property type="entry name" value="Palm domain of DNA polymerase"/>
    <property type="match status" value="1"/>
</dbReference>
<dbReference type="GO" id="GO:0004518">
    <property type="term" value="F:nuclease activity"/>
    <property type="evidence" value="ECO:0007669"/>
    <property type="project" value="UniProtKB-KW"/>
</dbReference>
<keyword evidence="3" id="KW-1194">Viral DNA replication</keyword>
<dbReference type="GeneID" id="15011485"/>
<evidence type="ECO:0000256" key="1">
    <source>
        <dbReference type="ARBA" id="ARBA00022722"/>
    </source>
</evidence>
<evidence type="ECO:0000256" key="3">
    <source>
        <dbReference type="ARBA" id="ARBA00023109"/>
    </source>
</evidence>
<dbReference type="GO" id="GO:0016787">
    <property type="term" value="F:hydrolase activity"/>
    <property type="evidence" value="ECO:0007669"/>
    <property type="project" value="UniProtKB-KW"/>
</dbReference>
<keyword evidence="2" id="KW-0378">Hydrolase</keyword>
<sequence>MARKKQRLVCDVECYINYFLCAFRDIDTGEEFGVETVWDPLSKKDRLFLRDTMRNNTIITFNGINYDMFIITLAISGADTETMKEATGRIIEDQVKYWELEKEYKVKVPRDLDHIDLIEVAPGSASLKIYNGRIHGRRMQDLPIEHNATLTKTQINETYDYCFNDLDATKGLFEALSSELELRTALTMEYGIDLRSKSDAQVAEAIIQQQVTKIIGTAPKRPTVSVGTKYEYHIPDFIQFKHPVMVDMLERVRHAKFKVNKAGRVDLPEELEQRIHLGYSTYQMGIGGLHSTEKCQSITRKPGWKLRDSDVTSYYPRIIINQRLSPKHMGGPFLRVYKGIVDRRVEAKAKVKEIEEELKTAGENYAVELREQLKREQTAADGGKIMVNGSFGKFGSKYAKIYSPDLLIQTTVTGQLALLMLIEWMEEEGISIVSANTDGIVAYFPDDMEDLYYEIIKDWERQTGFNMEFTDYKGLYSRDVNSYVAIYDNGKVKTKGAFSTGTLQVNPVSEISILAFVEWLKNGTPFAETIRGCKDIRKFVTVRTVNGGALHGDIHMPNRIVGLQGKYLGKAVRWYYSTSRDSCMFYKKPNGSGNHNKVPMSEGAWPMMTMPDEFPTDIDYQYYFNQCIEFMYDVGYITDVTGNRKLA</sequence>
<keyword evidence="3" id="KW-0235">DNA replication</keyword>
<dbReference type="EMBL" id="HQ632859">
    <property type="protein sequence ID" value="AGH31453.1"/>
    <property type="molecule type" value="Genomic_DNA"/>
</dbReference>